<evidence type="ECO:0000313" key="1">
    <source>
        <dbReference type="EMBL" id="MBB2150543.1"/>
    </source>
</evidence>
<keyword evidence="2" id="KW-1185">Reference proteome</keyword>
<proteinExistence type="predicted"/>
<reference evidence="1 2" key="1">
    <citation type="submission" date="2019-11" db="EMBL/GenBank/DDBJ databases">
        <title>Description of Pedobacter sp. LMG 31462T.</title>
        <authorList>
            <person name="Carlier A."/>
            <person name="Qi S."/>
            <person name="Vandamme P."/>
        </authorList>
    </citation>
    <scope>NUCLEOTIDE SEQUENCE [LARGE SCALE GENOMIC DNA]</scope>
    <source>
        <strain evidence="1 2">LMG 31462</strain>
    </source>
</reference>
<dbReference type="RefSeq" id="WP_182959586.1">
    <property type="nucleotide sequence ID" value="NZ_WNXC01000006.1"/>
</dbReference>
<gene>
    <name evidence="1" type="ORF">GM920_16720</name>
</gene>
<dbReference type="Proteomes" id="UP000636110">
    <property type="component" value="Unassembled WGS sequence"/>
</dbReference>
<comment type="caution">
    <text evidence="1">The sequence shown here is derived from an EMBL/GenBank/DDBJ whole genome shotgun (WGS) entry which is preliminary data.</text>
</comment>
<accession>A0ABR6EZ35</accession>
<dbReference type="EMBL" id="WNXC01000006">
    <property type="protein sequence ID" value="MBB2150543.1"/>
    <property type="molecule type" value="Genomic_DNA"/>
</dbReference>
<organism evidence="1 2">
    <name type="scientific">Pedobacter gandavensis</name>
    <dbReference type="NCBI Taxonomy" id="2679963"/>
    <lineage>
        <taxon>Bacteria</taxon>
        <taxon>Pseudomonadati</taxon>
        <taxon>Bacteroidota</taxon>
        <taxon>Sphingobacteriia</taxon>
        <taxon>Sphingobacteriales</taxon>
        <taxon>Sphingobacteriaceae</taxon>
        <taxon>Pedobacter</taxon>
    </lineage>
</organism>
<evidence type="ECO:0000313" key="2">
    <source>
        <dbReference type="Proteomes" id="UP000636110"/>
    </source>
</evidence>
<protein>
    <submittedName>
        <fullName evidence="1">Peptidoglycan-binding protein</fullName>
    </submittedName>
</protein>
<sequence>MATARFIMGMLCILAFCGNRLPDRHLLSTAINVNQEETVLRKRIVAIAMGELGVRELTGKNDGVRVEAYLKVIQLGKGHAWCGAFVSWVYSKAGLAQPRLGWTPSLFPFRRLTKLPLPGDVFGIYFPALKRIAHAGLVEQLSSDWVITLEGNTNLKGSREGDGVFRKRRHKRTVARFANWIKQENKS</sequence>
<name>A0ABR6EZ35_9SPHI</name>